<keyword evidence="3" id="KW-1185">Reference proteome</keyword>
<evidence type="ECO:0000313" key="2">
    <source>
        <dbReference type="EMBL" id="TCC89490.1"/>
    </source>
</evidence>
<dbReference type="Proteomes" id="UP000292884">
    <property type="component" value="Unassembled WGS sequence"/>
</dbReference>
<protein>
    <submittedName>
        <fullName evidence="2">Uncharacterized protein</fullName>
    </submittedName>
</protein>
<reference evidence="2 3" key="1">
    <citation type="submission" date="2019-02" db="EMBL/GenBank/DDBJ databases">
        <title>Pedobacter sp. RP-1-13 sp. nov., isolated from Arctic soil.</title>
        <authorList>
            <person name="Dahal R.H."/>
        </authorList>
    </citation>
    <scope>NUCLEOTIDE SEQUENCE [LARGE SCALE GENOMIC DNA]</scope>
    <source>
        <strain evidence="2 3">RP-1-13</strain>
    </source>
</reference>
<keyword evidence="1" id="KW-1133">Transmembrane helix</keyword>
<gene>
    <name evidence="2" type="ORF">EZ428_17515</name>
</gene>
<feature type="transmembrane region" description="Helical" evidence="1">
    <location>
        <begin position="7"/>
        <end position="22"/>
    </location>
</feature>
<dbReference type="AlphaFoldDB" id="A0A4R0MRG7"/>
<keyword evidence="1" id="KW-0812">Transmembrane</keyword>
<evidence type="ECO:0000256" key="1">
    <source>
        <dbReference type="SAM" id="Phobius"/>
    </source>
</evidence>
<dbReference type="OrthoDB" id="709006at2"/>
<keyword evidence="1" id="KW-0472">Membrane</keyword>
<sequence>MRIKKQNIFIIIIVLVIIGWMLKDMLTQTGIEDLKGGFKEFATYRNENNTGPIQRIYVVTVKDTLNAQLIEYGNLMPHSKYGNTKVYFFLEGASTPTTLSPGEINFDAKYNSSCLALYEKGAMGNFGLLKNPFK</sequence>
<dbReference type="EMBL" id="SJSK01000004">
    <property type="protein sequence ID" value="TCC89490.1"/>
    <property type="molecule type" value="Genomic_DNA"/>
</dbReference>
<organism evidence="2 3">
    <name type="scientific">Pedobacter frigiditerrae</name>
    <dbReference type="NCBI Taxonomy" id="2530452"/>
    <lineage>
        <taxon>Bacteria</taxon>
        <taxon>Pseudomonadati</taxon>
        <taxon>Bacteroidota</taxon>
        <taxon>Sphingobacteriia</taxon>
        <taxon>Sphingobacteriales</taxon>
        <taxon>Sphingobacteriaceae</taxon>
        <taxon>Pedobacter</taxon>
    </lineage>
</organism>
<evidence type="ECO:0000313" key="3">
    <source>
        <dbReference type="Proteomes" id="UP000292884"/>
    </source>
</evidence>
<comment type="caution">
    <text evidence="2">The sequence shown here is derived from an EMBL/GenBank/DDBJ whole genome shotgun (WGS) entry which is preliminary data.</text>
</comment>
<name>A0A4R0MRG7_9SPHI</name>
<dbReference type="RefSeq" id="WP_131554476.1">
    <property type="nucleotide sequence ID" value="NZ_SJSK01000004.1"/>
</dbReference>
<proteinExistence type="predicted"/>
<accession>A0A4R0MRG7</accession>